<accession>A0A370H7X9</accession>
<dbReference type="EMBL" id="QQBB01000015">
    <property type="protein sequence ID" value="RDI52409.1"/>
    <property type="molecule type" value="Genomic_DNA"/>
</dbReference>
<gene>
    <name evidence="2" type="ORF">DES45_11534</name>
</gene>
<organism evidence="2 3">
    <name type="scientific">Microvirga subterranea</name>
    <dbReference type="NCBI Taxonomy" id="186651"/>
    <lineage>
        <taxon>Bacteria</taxon>
        <taxon>Pseudomonadati</taxon>
        <taxon>Pseudomonadota</taxon>
        <taxon>Alphaproteobacteria</taxon>
        <taxon>Hyphomicrobiales</taxon>
        <taxon>Methylobacteriaceae</taxon>
        <taxon>Microvirga</taxon>
    </lineage>
</organism>
<dbReference type="AlphaFoldDB" id="A0A370H7X9"/>
<dbReference type="Proteomes" id="UP000254925">
    <property type="component" value="Unassembled WGS sequence"/>
</dbReference>
<dbReference type="InterPro" id="IPR010359">
    <property type="entry name" value="IrrE_HExxH"/>
</dbReference>
<keyword evidence="3" id="KW-1185">Reference proteome</keyword>
<protein>
    <submittedName>
        <fullName evidence="2">Uncharacterized protein DUF955</fullName>
    </submittedName>
</protein>
<evidence type="ECO:0000259" key="1">
    <source>
        <dbReference type="Pfam" id="PF06114"/>
    </source>
</evidence>
<proteinExistence type="predicted"/>
<reference evidence="2 3" key="1">
    <citation type="submission" date="2018-07" db="EMBL/GenBank/DDBJ databases">
        <title>Genomic Encyclopedia of Type Strains, Phase IV (KMG-IV): sequencing the most valuable type-strain genomes for metagenomic binning, comparative biology and taxonomic classification.</title>
        <authorList>
            <person name="Goeker M."/>
        </authorList>
    </citation>
    <scope>NUCLEOTIDE SEQUENCE [LARGE SCALE GENOMIC DNA]</scope>
    <source>
        <strain evidence="2 3">DSM 14364</strain>
    </source>
</reference>
<feature type="domain" description="IrrE N-terminal-like" evidence="1">
    <location>
        <begin position="10"/>
        <end position="64"/>
    </location>
</feature>
<evidence type="ECO:0000313" key="2">
    <source>
        <dbReference type="EMBL" id="RDI52409.1"/>
    </source>
</evidence>
<sequence length="72" mass="7930">MVATRWVDENDPNQKRAEWEANWFAAAFLMPATAFQQALATRGSLKSVANFFGVSARAAEVRLETLGSAELI</sequence>
<evidence type="ECO:0000313" key="3">
    <source>
        <dbReference type="Proteomes" id="UP000254925"/>
    </source>
</evidence>
<name>A0A370H7X9_9HYPH</name>
<comment type="caution">
    <text evidence="2">The sequence shown here is derived from an EMBL/GenBank/DDBJ whole genome shotgun (WGS) entry which is preliminary data.</text>
</comment>
<dbReference type="Pfam" id="PF06114">
    <property type="entry name" value="Peptidase_M78"/>
    <property type="match status" value="1"/>
</dbReference>